<sequence>MGRHTSNKDTLPAKCNLTTLGKNKRVERQKEFIGAVGALSYVAVGTQPDIAYSVNLLARHAARPGLTHWRCLQHLLGYLAHTMNMCLTLRLQGHRPCLEVFSDASWGGEFSRSTHVCHAKFMALGLAARHSRWAANLLDDMTGASDPFHLLCDNTSAIKIAEDCSSNKQTRHSDREFFITNQLLQNRTALLKWVPTGDMYADIMTKPLGSVLHQQLSRKVMHGR</sequence>
<dbReference type="OrthoDB" id="3255262at2759"/>
<proteinExistence type="predicted"/>
<organism evidence="1 2">
    <name type="scientific">Austropuccinia psidii MF-1</name>
    <dbReference type="NCBI Taxonomy" id="1389203"/>
    <lineage>
        <taxon>Eukaryota</taxon>
        <taxon>Fungi</taxon>
        <taxon>Dikarya</taxon>
        <taxon>Basidiomycota</taxon>
        <taxon>Pucciniomycotina</taxon>
        <taxon>Pucciniomycetes</taxon>
        <taxon>Pucciniales</taxon>
        <taxon>Sphaerophragmiaceae</taxon>
        <taxon>Austropuccinia</taxon>
    </lineage>
</organism>
<evidence type="ECO:0000313" key="1">
    <source>
        <dbReference type="EMBL" id="MBW0503500.1"/>
    </source>
</evidence>
<dbReference type="AlphaFoldDB" id="A0A9Q3HIX8"/>
<keyword evidence="2" id="KW-1185">Reference proteome</keyword>
<name>A0A9Q3HIX8_9BASI</name>
<accession>A0A9Q3HIX8</accession>
<gene>
    <name evidence="1" type="ORF">O181_043215</name>
</gene>
<evidence type="ECO:0000313" key="2">
    <source>
        <dbReference type="Proteomes" id="UP000765509"/>
    </source>
</evidence>
<dbReference type="Proteomes" id="UP000765509">
    <property type="component" value="Unassembled WGS sequence"/>
</dbReference>
<dbReference type="CDD" id="cd09272">
    <property type="entry name" value="RNase_HI_RT_Ty1"/>
    <property type="match status" value="1"/>
</dbReference>
<comment type="caution">
    <text evidence="1">The sequence shown here is derived from an EMBL/GenBank/DDBJ whole genome shotgun (WGS) entry which is preliminary data.</text>
</comment>
<dbReference type="EMBL" id="AVOT02017428">
    <property type="protein sequence ID" value="MBW0503500.1"/>
    <property type="molecule type" value="Genomic_DNA"/>
</dbReference>
<reference evidence="1" key="1">
    <citation type="submission" date="2021-03" db="EMBL/GenBank/DDBJ databases">
        <title>Draft genome sequence of rust myrtle Austropuccinia psidii MF-1, a brazilian biotype.</title>
        <authorList>
            <person name="Quecine M.C."/>
            <person name="Pachon D.M.R."/>
            <person name="Bonatelli M.L."/>
            <person name="Correr F.H."/>
            <person name="Franceschini L.M."/>
            <person name="Leite T.F."/>
            <person name="Margarido G.R.A."/>
            <person name="Almeida C.A."/>
            <person name="Ferrarezi J.A."/>
            <person name="Labate C.A."/>
        </authorList>
    </citation>
    <scope>NUCLEOTIDE SEQUENCE</scope>
    <source>
        <strain evidence="1">MF-1</strain>
    </source>
</reference>
<dbReference type="PANTHER" id="PTHR11439">
    <property type="entry name" value="GAG-POL-RELATED RETROTRANSPOSON"/>
    <property type="match status" value="1"/>
</dbReference>
<protein>
    <submittedName>
        <fullName evidence="1">Uncharacterized protein</fullName>
    </submittedName>
</protein>
<dbReference type="PANTHER" id="PTHR11439:SF467">
    <property type="entry name" value="INTEGRASE CATALYTIC DOMAIN-CONTAINING PROTEIN"/>
    <property type="match status" value="1"/>
</dbReference>